<accession>A0A7M7JKU8</accession>
<sequence>MTECAPTCSCVAPFYWLAPLLPLLISGLIKAIVGLKDDRIAFEGFCEVEPIHPSGGFSEKLAMFLLNVIFYFLHPFLMLGVVSRVQACEKIKEINENLSPQKMYVAMKDKVYSTVDKGSTPKSKASVTKTHSSNRRTQHGTKKTKE</sequence>
<name>A0A7M7JKU8_VARDE</name>
<keyword evidence="2" id="KW-1133">Transmembrane helix</keyword>
<dbReference type="OrthoDB" id="10385154at2759"/>
<feature type="compositionally biased region" description="Basic residues" evidence="1">
    <location>
        <begin position="132"/>
        <end position="146"/>
    </location>
</feature>
<dbReference type="AlphaFoldDB" id="A0A7M7JKU8"/>
<dbReference type="GeneID" id="111247151"/>
<reference evidence="3" key="1">
    <citation type="submission" date="2021-01" db="UniProtKB">
        <authorList>
            <consortium name="EnsemblMetazoa"/>
        </authorList>
    </citation>
    <scope>IDENTIFICATION</scope>
</reference>
<keyword evidence="2" id="KW-0812">Transmembrane</keyword>
<feature type="region of interest" description="Disordered" evidence="1">
    <location>
        <begin position="114"/>
        <end position="146"/>
    </location>
</feature>
<dbReference type="Proteomes" id="UP000594260">
    <property type="component" value="Unplaced"/>
</dbReference>
<evidence type="ECO:0000256" key="2">
    <source>
        <dbReference type="SAM" id="Phobius"/>
    </source>
</evidence>
<keyword evidence="4" id="KW-1185">Reference proteome</keyword>
<feature type="transmembrane region" description="Helical" evidence="2">
    <location>
        <begin position="61"/>
        <end position="82"/>
    </location>
</feature>
<protein>
    <submittedName>
        <fullName evidence="3">Uncharacterized protein</fullName>
    </submittedName>
</protein>
<keyword evidence="2" id="KW-0472">Membrane</keyword>
<dbReference type="EnsemblMetazoa" id="XM_022797765">
    <property type="protein sequence ID" value="XP_022653500"/>
    <property type="gene ID" value="LOC111247151"/>
</dbReference>
<proteinExistence type="predicted"/>
<feature type="compositionally biased region" description="Polar residues" evidence="1">
    <location>
        <begin position="116"/>
        <end position="131"/>
    </location>
</feature>
<evidence type="ECO:0000313" key="3">
    <source>
        <dbReference type="EnsemblMetazoa" id="XP_022653500"/>
    </source>
</evidence>
<organism evidence="3 4">
    <name type="scientific">Varroa destructor</name>
    <name type="common">Honeybee mite</name>
    <dbReference type="NCBI Taxonomy" id="109461"/>
    <lineage>
        <taxon>Eukaryota</taxon>
        <taxon>Metazoa</taxon>
        <taxon>Ecdysozoa</taxon>
        <taxon>Arthropoda</taxon>
        <taxon>Chelicerata</taxon>
        <taxon>Arachnida</taxon>
        <taxon>Acari</taxon>
        <taxon>Parasitiformes</taxon>
        <taxon>Mesostigmata</taxon>
        <taxon>Gamasina</taxon>
        <taxon>Dermanyssoidea</taxon>
        <taxon>Varroidae</taxon>
        <taxon>Varroa</taxon>
    </lineage>
</organism>
<dbReference type="InParanoid" id="A0A7M7JKU8"/>
<evidence type="ECO:0000313" key="4">
    <source>
        <dbReference type="Proteomes" id="UP000594260"/>
    </source>
</evidence>
<feature type="transmembrane region" description="Helical" evidence="2">
    <location>
        <begin position="14"/>
        <end position="33"/>
    </location>
</feature>
<dbReference type="KEGG" id="vde:111247151"/>
<evidence type="ECO:0000256" key="1">
    <source>
        <dbReference type="SAM" id="MobiDB-lite"/>
    </source>
</evidence>
<dbReference type="RefSeq" id="XP_022653500.1">
    <property type="nucleotide sequence ID" value="XM_022797765.1"/>
</dbReference>